<dbReference type="PANTHER" id="PTHR34229">
    <property type="entry name" value="METAL TRANSPORT PROTEIN HI_1621-RELATED"/>
    <property type="match status" value="1"/>
</dbReference>
<evidence type="ECO:0000256" key="5">
    <source>
        <dbReference type="ARBA" id="ARBA00022989"/>
    </source>
</evidence>
<comment type="caution">
    <text evidence="8">The sequence shown here is derived from an EMBL/GenBank/DDBJ whole genome shotgun (WGS) entry which is preliminary data.</text>
</comment>
<dbReference type="AlphaFoldDB" id="A0A644U9M7"/>
<name>A0A644U9M7_9ZZZZ</name>
<accession>A0A644U9M7</accession>
<dbReference type="PANTHER" id="PTHR34229:SF1">
    <property type="entry name" value="METAL TRANSPORT PROTEIN HI_1621-RELATED"/>
    <property type="match status" value="1"/>
</dbReference>
<evidence type="ECO:0000313" key="8">
    <source>
        <dbReference type="EMBL" id="MPL75659.1"/>
    </source>
</evidence>
<keyword evidence="5 7" id="KW-1133">Transmembrane helix</keyword>
<proteinExistence type="predicted"/>
<evidence type="ECO:0000256" key="2">
    <source>
        <dbReference type="ARBA" id="ARBA00022448"/>
    </source>
</evidence>
<dbReference type="GO" id="GO:0005886">
    <property type="term" value="C:plasma membrane"/>
    <property type="evidence" value="ECO:0007669"/>
    <property type="project" value="UniProtKB-SubCell"/>
</dbReference>
<feature type="transmembrane region" description="Helical" evidence="7">
    <location>
        <begin position="66"/>
        <end position="93"/>
    </location>
</feature>
<sequence>MHLPDGIIPLNQALIYWAIMIIALSIFSYKMSKNQSEQRFVLIALLSVATVVATSISIPSPFGVPIHFFLIPLVVILLGPLNGIAVSFLSLLVQLFLGMGGLTTLGANVCSMGIALSIGTYIFYILVSRFNKTIGIFIATLMGIIFATLTQISILVISGSTSLETLIYSLLPFYLFVGIIESFATTLIVSTIEKVKPDLMTLDKF</sequence>
<organism evidence="8">
    <name type="scientific">bioreactor metagenome</name>
    <dbReference type="NCBI Taxonomy" id="1076179"/>
    <lineage>
        <taxon>unclassified sequences</taxon>
        <taxon>metagenomes</taxon>
        <taxon>ecological metagenomes</taxon>
    </lineage>
</organism>
<gene>
    <name evidence="8" type="primary">cbiM_6</name>
    <name evidence="8" type="ORF">SDC9_21486</name>
</gene>
<comment type="subcellular location">
    <subcellularLocation>
        <location evidence="1">Cell membrane</location>
        <topology evidence="1">Multi-pass membrane protein</topology>
    </subcellularLocation>
</comment>
<protein>
    <submittedName>
        <fullName evidence="8">Cobalt transport protein CbiM</fullName>
    </submittedName>
</protein>
<dbReference type="EMBL" id="VSSQ01000090">
    <property type="protein sequence ID" value="MPL75659.1"/>
    <property type="molecule type" value="Genomic_DNA"/>
</dbReference>
<evidence type="ECO:0000256" key="3">
    <source>
        <dbReference type="ARBA" id="ARBA00022475"/>
    </source>
</evidence>
<keyword evidence="6 7" id="KW-0472">Membrane</keyword>
<evidence type="ECO:0000256" key="4">
    <source>
        <dbReference type="ARBA" id="ARBA00022692"/>
    </source>
</evidence>
<feature type="transmembrane region" description="Helical" evidence="7">
    <location>
        <begin position="40"/>
        <end position="60"/>
    </location>
</feature>
<feature type="transmembrane region" description="Helical" evidence="7">
    <location>
        <begin position="170"/>
        <end position="192"/>
    </location>
</feature>
<keyword evidence="2" id="KW-0813">Transport</keyword>
<reference evidence="8" key="1">
    <citation type="submission" date="2019-08" db="EMBL/GenBank/DDBJ databases">
        <authorList>
            <person name="Kucharzyk K."/>
            <person name="Murdoch R.W."/>
            <person name="Higgins S."/>
            <person name="Loffler F."/>
        </authorList>
    </citation>
    <scope>NUCLEOTIDE SEQUENCE</scope>
</reference>
<feature type="transmembrane region" description="Helical" evidence="7">
    <location>
        <begin position="6"/>
        <end position="28"/>
    </location>
</feature>
<keyword evidence="3" id="KW-1003">Cell membrane</keyword>
<dbReference type="InterPro" id="IPR002751">
    <property type="entry name" value="CbiM/NikMN"/>
</dbReference>
<feature type="transmembrane region" description="Helical" evidence="7">
    <location>
        <begin position="105"/>
        <end position="127"/>
    </location>
</feature>
<evidence type="ECO:0000256" key="1">
    <source>
        <dbReference type="ARBA" id="ARBA00004651"/>
    </source>
</evidence>
<feature type="transmembrane region" description="Helical" evidence="7">
    <location>
        <begin position="133"/>
        <end position="158"/>
    </location>
</feature>
<dbReference type="Pfam" id="PF01891">
    <property type="entry name" value="CbiM"/>
    <property type="match status" value="1"/>
</dbReference>
<evidence type="ECO:0000256" key="6">
    <source>
        <dbReference type="ARBA" id="ARBA00023136"/>
    </source>
</evidence>
<keyword evidence="4 7" id="KW-0812">Transmembrane</keyword>
<dbReference type="Gene3D" id="1.10.1760.20">
    <property type="match status" value="1"/>
</dbReference>
<evidence type="ECO:0000256" key="7">
    <source>
        <dbReference type="SAM" id="Phobius"/>
    </source>
</evidence>
<dbReference type="GO" id="GO:0000041">
    <property type="term" value="P:transition metal ion transport"/>
    <property type="evidence" value="ECO:0007669"/>
    <property type="project" value="InterPro"/>
</dbReference>